<dbReference type="InterPro" id="IPR001077">
    <property type="entry name" value="COMT_C"/>
</dbReference>
<dbReference type="SUPFAM" id="SSF53335">
    <property type="entry name" value="S-adenosyl-L-methionine-dependent methyltransferases"/>
    <property type="match status" value="1"/>
</dbReference>
<keyword evidence="3" id="KW-0949">S-adenosyl-L-methionine</keyword>
<evidence type="ECO:0000259" key="5">
    <source>
        <dbReference type="Pfam" id="PF00891"/>
    </source>
</evidence>
<evidence type="ECO:0000259" key="6">
    <source>
        <dbReference type="Pfam" id="PF08100"/>
    </source>
</evidence>
<dbReference type="CDD" id="cd02440">
    <property type="entry name" value="AdoMet_MTases"/>
    <property type="match status" value="1"/>
</dbReference>
<dbReference type="Pfam" id="PF00891">
    <property type="entry name" value="Methyltransf_2"/>
    <property type="match status" value="1"/>
</dbReference>
<dbReference type="InterPro" id="IPR029063">
    <property type="entry name" value="SAM-dependent_MTases_sf"/>
</dbReference>
<dbReference type="Pfam" id="PF08100">
    <property type="entry name" value="Dimerisation"/>
    <property type="match status" value="1"/>
</dbReference>
<keyword evidence="1" id="KW-0489">Methyltransferase</keyword>
<dbReference type="Gene3D" id="1.10.10.10">
    <property type="entry name" value="Winged helix-like DNA-binding domain superfamily/Winged helix DNA-binding domain"/>
    <property type="match status" value="1"/>
</dbReference>
<keyword evidence="2" id="KW-0808">Transferase</keyword>
<evidence type="ECO:0000313" key="7">
    <source>
        <dbReference type="Proteomes" id="UP001515500"/>
    </source>
</evidence>
<dbReference type="GO" id="GO:0032259">
    <property type="term" value="P:methylation"/>
    <property type="evidence" value="ECO:0007669"/>
    <property type="project" value="UniProtKB-KW"/>
</dbReference>
<dbReference type="PROSITE" id="PS51683">
    <property type="entry name" value="SAM_OMT_II"/>
    <property type="match status" value="1"/>
</dbReference>
<dbReference type="Proteomes" id="UP001515500">
    <property type="component" value="Chromosome 2"/>
</dbReference>
<dbReference type="PIRSF" id="PIRSF005739">
    <property type="entry name" value="O-mtase"/>
    <property type="match status" value="1"/>
</dbReference>
<dbReference type="InterPro" id="IPR012967">
    <property type="entry name" value="COMT_dimerisation"/>
</dbReference>
<protein>
    <submittedName>
        <fullName evidence="8">Caffeic acid 3-O-methyltransferase-like</fullName>
    </submittedName>
</protein>
<dbReference type="RefSeq" id="XP_039141120.1">
    <property type="nucleotide sequence ID" value="XM_039285186.1"/>
</dbReference>
<dbReference type="GO" id="GO:0046983">
    <property type="term" value="F:protein dimerization activity"/>
    <property type="evidence" value="ECO:0007669"/>
    <property type="project" value="InterPro"/>
</dbReference>
<evidence type="ECO:0000313" key="8">
    <source>
        <dbReference type="RefSeq" id="XP_039141120.1"/>
    </source>
</evidence>
<accession>A0AB40CM25</accession>
<gene>
    <name evidence="8" type="primary">LOC120278355</name>
</gene>
<name>A0AB40CM25_DIOCR</name>
<feature type="domain" description="O-methyltransferase C-terminal" evidence="5">
    <location>
        <begin position="128"/>
        <end position="330"/>
    </location>
</feature>
<keyword evidence="7" id="KW-1185">Reference proteome</keyword>
<organism evidence="7 8">
    <name type="scientific">Dioscorea cayennensis subsp. rotundata</name>
    <name type="common">White Guinea yam</name>
    <name type="synonym">Dioscorea rotundata</name>
    <dbReference type="NCBI Taxonomy" id="55577"/>
    <lineage>
        <taxon>Eukaryota</taxon>
        <taxon>Viridiplantae</taxon>
        <taxon>Streptophyta</taxon>
        <taxon>Embryophyta</taxon>
        <taxon>Tracheophyta</taxon>
        <taxon>Spermatophyta</taxon>
        <taxon>Magnoliopsida</taxon>
        <taxon>Liliopsida</taxon>
        <taxon>Dioscoreales</taxon>
        <taxon>Dioscoreaceae</taxon>
        <taxon>Dioscorea</taxon>
    </lineage>
</organism>
<dbReference type="Gene3D" id="3.40.50.150">
    <property type="entry name" value="Vaccinia Virus protein VP39"/>
    <property type="match status" value="1"/>
</dbReference>
<proteinExistence type="predicted"/>
<feature type="domain" description="O-methyltransferase dimerisation" evidence="6">
    <location>
        <begin position="19"/>
        <end position="106"/>
    </location>
</feature>
<evidence type="ECO:0000256" key="4">
    <source>
        <dbReference type="PIRSR" id="PIRSR005739-1"/>
    </source>
</evidence>
<dbReference type="InterPro" id="IPR036388">
    <property type="entry name" value="WH-like_DNA-bd_sf"/>
</dbReference>
<dbReference type="InterPro" id="IPR016461">
    <property type="entry name" value="COMT-like"/>
</dbReference>
<dbReference type="PANTHER" id="PTHR11746">
    <property type="entry name" value="O-METHYLTRANSFERASE"/>
    <property type="match status" value="1"/>
</dbReference>
<evidence type="ECO:0000256" key="3">
    <source>
        <dbReference type="ARBA" id="ARBA00022691"/>
    </source>
</evidence>
<evidence type="ECO:0000256" key="2">
    <source>
        <dbReference type="ARBA" id="ARBA00022679"/>
    </source>
</evidence>
<dbReference type="GeneID" id="120278355"/>
<dbReference type="FunFam" id="1.10.10.10:FF:000357">
    <property type="entry name" value="Caffeic acid 3-O-methyltransferase"/>
    <property type="match status" value="1"/>
</dbReference>
<sequence>MEDLLAFDSAMDIGGRISLAMTLKALIELDVLEVMAAAGPGAWLSPEEIASKIQTSNPDAHKVLDRMLRYLAAHKVMTCEVVVGEGDGKSKRRYGLDPVSKFFTKDEDGVSMAPLLLMQLSNGWIYTWANMKHVVSDGIVPFVKTHGMTFYEHVGKNPHIGEMFNKAMFNLTTVLIKKILETYNGFESINVLVDVGGGHGAILSLILSKYPHIKAINFDLPHVVSEAKPIQGVEFVGGDMFESVPSGDAIILKDVLHNWSDAECVKILKNCWKALPDNGKIIIIEHVIPRNIDEAKSAFDYDVVMLTLLAKGKERTENEYQFLVKKSGFSKFKFMCNIYSFSVIVIYK</sequence>
<dbReference type="SUPFAM" id="SSF46785">
    <property type="entry name" value="Winged helix' DNA-binding domain"/>
    <property type="match status" value="1"/>
</dbReference>
<feature type="active site" description="Proton acceptor" evidence="4">
    <location>
        <position position="257"/>
    </location>
</feature>
<dbReference type="AlphaFoldDB" id="A0AB40CM25"/>
<reference evidence="8" key="1">
    <citation type="submission" date="2025-08" db="UniProtKB">
        <authorList>
            <consortium name="RefSeq"/>
        </authorList>
    </citation>
    <scope>IDENTIFICATION</scope>
</reference>
<dbReference type="InterPro" id="IPR036390">
    <property type="entry name" value="WH_DNA-bd_sf"/>
</dbReference>
<dbReference type="GO" id="GO:0008171">
    <property type="term" value="F:O-methyltransferase activity"/>
    <property type="evidence" value="ECO:0007669"/>
    <property type="project" value="InterPro"/>
</dbReference>
<evidence type="ECO:0000256" key="1">
    <source>
        <dbReference type="ARBA" id="ARBA00022603"/>
    </source>
</evidence>